<keyword evidence="7" id="KW-0418">Kinase</keyword>
<dbReference type="PANTHER" id="PTHR36203:SF1">
    <property type="entry name" value="ASCORBATE-SPECIFIC PTS SYSTEM EIIA COMPONENT"/>
    <property type="match status" value="1"/>
</dbReference>
<keyword evidence="2" id="KW-0813">Transport</keyword>
<dbReference type="AlphaFoldDB" id="A0A1H9C7M0"/>
<dbReference type="Pfam" id="PF00359">
    <property type="entry name" value="PTS_EIIA_2"/>
    <property type="match status" value="1"/>
</dbReference>
<dbReference type="Gene3D" id="3.40.930.10">
    <property type="entry name" value="Mannitol-specific EII, Chain A"/>
    <property type="match status" value="1"/>
</dbReference>
<dbReference type="InterPro" id="IPR051351">
    <property type="entry name" value="Ascorbate-PTS_EIIA_comp"/>
</dbReference>
<evidence type="ECO:0000313" key="13">
    <source>
        <dbReference type="Proteomes" id="UP000199410"/>
    </source>
</evidence>
<dbReference type="Proteomes" id="UP000199410">
    <property type="component" value="Unassembled WGS sequence"/>
</dbReference>
<evidence type="ECO:0000256" key="5">
    <source>
        <dbReference type="ARBA" id="ARBA00022679"/>
    </source>
</evidence>
<accession>A0A1H9C7M0</accession>
<comment type="subcellular location">
    <subcellularLocation>
        <location evidence="1">Cytoplasm</location>
    </subcellularLocation>
</comment>
<keyword evidence="5" id="KW-0808">Transferase</keyword>
<organism evidence="12 13">
    <name type="scientific">Lysinibacillus fusiformis</name>
    <dbReference type="NCBI Taxonomy" id="28031"/>
    <lineage>
        <taxon>Bacteria</taxon>
        <taxon>Bacillati</taxon>
        <taxon>Bacillota</taxon>
        <taxon>Bacilli</taxon>
        <taxon>Bacillales</taxon>
        <taxon>Bacillaceae</taxon>
        <taxon>Lysinibacillus</taxon>
    </lineage>
</organism>
<evidence type="ECO:0000313" key="12">
    <source>
        <dbReference type="EMBL" id="SEP97129.1"/>
    </source>
</evidence>
<reference evidence="12 13" key="1">
    <citation type="submission" date="2016-10" db="EMBL/GenBank/DDBJ databases">
        <authorList>
            <person name="Varghese N."/>
            <person name="Submissions S."/>
        </authorList>
    </citation>
    <scope>NUCLEOTIDE SEQUENCE [LARGE SCALE GENOMIC DNA]</scope>
    <source>
        <strain evidence="12 13">TC-13</strain>
    </source>
</reference>
<comment type="function">
    <text evidence="8">The phosphoenolpyruvate-dependent sugar phosphotransferase system (sugar PTS), a major carbohydrate active transport system, catalyzes the phosphorylation of incoming sugar substrates concomitantly with their translocation across the cell membrane. The enzyme II UlaABC PTS system is involved in ascorbate transport.</text>
</comment>
<sequence length="152" mass="17090">MLTKLLTKDCIQVANFVQSWQEAIRLAAKPLIRQNKIEQRYIVAMIQSIEQYGPYVVITPKVAIPHARPTDGVHALAVSLLRLQQPVFFSPNQPVFLIIVLAAIDNTSHLQALADLTLVLQHPDQVDSLIACQHEEDIREKIKQYTTKESAG</sequence>
<evidence type="ECO:0000256" key="4">
    <source>
        <dbReference type="ARBA" id="ARBA00022553"/>
    </source>
</evidence>
<evidence type="ECO:0000256" key="1">
    <source>
        <dbReference type="ARBA" id="ARBA00004496"/>
    </source>
</evidence>
<evidence type="ECO:0000256" key="3">
    <source>
        <dbReference type="ARBA" id="ARBA00022490"/>
    </source>
</evidence>
<dbReference type="PROSITE" id="PS51094">
    <property type="entry name" value="PTS_EIIA_TYPE_2"/>
    <property type="match status" value="1"/>
</dbReference>
<protein>
    <recommendedName>
        <fullName evidence="9">Ascorbate-specific PTS system EIIA component</fullName>
    </recommendedName>
    <alternativeName>
        <fullName evidence="10">Ascorbate-specific phosphotransferase enzyme IIA component</fullName>
    </alternativeName>
</protein>
<evidence type="ECO:0000256" key="8">
    <source>
        <dbReference type="ARBA" id="ARBA00037387"/>
    </source>
</evidence>
<dbReference type="GO" id="GO:0009401">
    <property type="term" value="P:phosphoenolpyruvate-dependent sugar phosphotransferase system"/>
    <property type="evidence" value="ECO:0007669"/>
    <property type="project" value="UniProtKB-KW"/>
</dbReference>
<evidence type="ECO:0000256" key="10">
    <source>
        <dbReference type="ARBA" id="ARBA00042072"/>
    </source>
</evidence>
<keyword evidence="4" id="KW-0597">Phosphoprotein</keyword>
<dbReference type="PANTHER" id="PTHR36203">
    <property type="entry name" value="ASCORBATE-SPECIFIC PTS SYSTEM EIIA COMPONENT"/>
    <property type="match status" value="1"/>
</dbReference>
<dbReference type="SUPFAM" id="SSF55804">
    <property type="entry name" value="Phoshotransferase/anion transport protein"/>
    <property type="match status" value="1"/>
</dbReference>
<dbReference type="InterPro" id="IPR016152">
    <property type="entry name" value="PTrfase/Anion_transptr"/>
</dbReference>
<name>A0A1H9C7M0_9BACI</name>
<dbReference type="EMBL" id="FOEL01000003">
    <property type="protein sequence ID" value="SEP97129.1"/>
    <property type="molecule type" value="Genomic_DNA"/>
</dbReference>
<evidence type="ECO:0000256" key="7">
    <source>
        <dbReference type="ARBA" id="ARBA00022777"/>
    </source>
</evidence>
<keyword evidence="3" id="KW-0963">Cytoplasm</keyword>
<evidence type="ECO:0000259" key="11">
    <source>
        <dbReference type="PROSITE" id="PS51094"/>
    </source>
</evidence>
<comment type="caution">
    <text evidence="12">The sequence shown here is derived from an EMBL/GenBank/DDBJ whole genome shotgun (WGS) entry which is preliminary data.</text>
</comment>
<dbReference type="GO" id="GO:0016301">
    <property type="term" value="F:kinase activity"/>
    <property type="evidence" value="ECO:0007669"/>
    <property type="project" value="UniProtKB-KW"/>
</dbReference>
<evidence type="ECO:0000256" key="6">
    <source>
        <dbReference type="ARBA" id="ARBA00022683"/>
    </source>
</evidence>
<feature type="domain" description="PTS EIIA type-2" evidence="11">
    <location>
        <begin position="4"/>
        <end position="145"/>
    </location>
</feature>
<evidence type="ECO:0000256" key="2">
    <source>
        <dbReference type="ARBA" id="ARBA00022448"/>
    </source>
</evidence>
<evidence type="ECO:0000256" key="9">
    <source>
        <dbReference type="ARBA" id="ARBA00041175"/>
    </source>
</evidence>
<dbReference type="GO" id="GO:0005737">
    <property type="term" value="C:cytoplasm"/>
    <property type="evidence" value="ECO:0007669"/>
    <property type="project" value="UniProtKB-SubCell"/>
</dbReference>
<dbReference type="CDD" id="cd00211">
    <property type="entry name" value="PTS_IIA_fru"/>
    <property type="match status" value="1"/>
</dbReference>
<keyword evidence="6" id="KW-0598">Phosphotransferase system</keyword>
<dbReference type="InterPro" id="IPR002178">
    <property type="entry name" value="PTS_EIIA_type-2_dom"/>
</dbReference>
<proteinExistence type="predicted"/>
<gene>
    <name evidence="12" type="ORF">SAMN02787113_00775</name>
</gene>